<evidence type="ECO:0000256" key="1">
    <source>
        <dbReference type="ARBA" id="ARBA00004442"/>
    </source>
</evidence>
<dbReference type="RefSeq" id="WP_058463200.1">
    <property type="nucleotide sequence ID" value="NZ_CAAAHS010000001.1"/>
</dbReference>
<dbReference type="PATRIC" id="fig|45056.6.peg.2233"/>
<dbReference type="Pfam" id="PF07017">
    <property type="entry name" value="PagP"/>
    <property type="match status" value="1"/>
</dbReference>
<dbReference type="OrthoDB" id="9156803at2"/>
<dbReference type="EMBL" id="LNKA01000019">
    <property type="protein sequence ID" value="KTC64866.1"/>
    <property type="molecule type" value="Genomic_DNA"/>
</dbReference>
<dbReference type="EMBL" id="LR134417">
    <property type="protein sequence ID" value="VEH82963.1"/>
    <property type="molecule type" value="Genomic_DNA"/>
</dbReference>
<evidence type="ECO:0000313" key="11">
    <source>
        <dbReference type="Proteomes" id="UP000054859"/>
    </source>
</evidence>
<keyword evidence="5" id="KW-0472">Membrane</keyword>
<evidence type="ECO:0000256" key="4">
    <source>
        <dbReference type="ARBA" id="ARBA00022729"/>
    </source>
</evidence>
<accession>A0A0W0R1B9</accession>
<dbReference type="KEGG" id="ladl:NCTC12735_00196"/>
<feature type="signal peptide" evidence="8">
    <location>
        <begin position="1"/>
        <end position="18"/>
    </location>
</feature>
<protein>
    <submittedName>
        <fullName evidence="9">Antimicrobial peptide resistance and lipid A acylation PagP</fullName>
        <ecNumber evidence="9 10">2.3.1.-</ecNumber>
    </submittedName>
    <submittedName>
        <fullName evidence="10">Rcp protein, confers resistance to cationic antimicrobial peptides and promotes intracellular infection</fullName>
    </submittedName>
</protein>
<reference evidence="10 12" key="2">
    <citation type="submission" date="2018-12" db="EMBL/GenBank/DDBJ databases">
        <authorList>
            <consortium name="Pathogen Informatics"/>
        </authorList>
    </citation>
    <scope>NUCLEOTIDE SEQUENCE [LARGE SCALE GENOMIC DNA]</scope>
    <source>
        <strain evidence="10 12">NCTC12735</strain>
        <plasmid evidence="12">8</plasmid>
    </source>
</reference>
<dbReference type="Gene3D" id="2.40.160.20">
    <property type="match status" value="1"/>
</dbReference>
<evidence type="ECO:0000313" key="10">
    <source>
        <dbReference type="EMBL" id="VEH82963.1"/>
    </source>
</evidence>
<comment type="subcellular location">
    <subcellularLocation>
        <location evidence="1">Cell outer membrane</location>
    </subcellularLocation>
</comment>
<organism evidence="9 11">
    <name type="scientific">Legionella adelaidensis</name>
    <dbReference type="NCBI Taxonomy" id="45056"/>
    <lineage>
        <taxon>Bacteria</taxon>
        <taxon>Pseudomonadati</taxon>
        <taxon>Pseudomonadota</taxon>
        <taxon>Gammaproteobacteria</taxon>
        <taxon>Legionellales</taxon>
        <taxon>Legionellaceae</taxon>
        <taxon>Legionella</taxon>
    </lineage>
</organism>
<evidence type="ECO:0000256" key="8">
    <source>
        <dbReference type="SAM" id="SignalP"/>
    </source>
</evidence>
<dbReference type="AlphaFoldDB" id="A0A0W0R1B9"/>
<dbReference type="NCBIfam" id="NF008271">
    <property type="entry name" value="PRK11045.1"/>
    <property type="match status" value="1"/>
</dbReference>
<dbReference type="EC" id="2.3.1.-" evidence="9 10"/>
<evidence type="ECO:0000256" key="5">
    <source>
        <dbReference type="ARBA" id="ARBA00023136"/>
    </source>
</evidence>
<feature type="chain" id="PRO_5033727701" evidence="8">
    <location>
        <begin position="19"/>
        <end position="182"/>
    </location>
</feature>
<dbReference type="SUPFAM" id="SSF56925">
    <property type="entry name" value="OMPA-like"/>
    <property type="match status" value="1"/>
</dbReference>
<evidence type="ECO:0000313" key="9">
    <source>
        <dbReference type="EMBL" id="KTC64866.1"/>
    </source>
</evidence>
<keyword evidence="6" id="KW-0998">Cell outer membrane</keyword>
<evidence type="ECO:0000256" key="2">
    <source>
        <dbReference type="ARBA" id="ARBA00006368"/>
    </source>
</evidence>
<dbReference type="Proteomes" id="UP000281170">
    <property type="component" value="Plasmid 8"/>
</dbReference>
<keyword evidence="4 8" id="KW-0732">Signal</keyword>
<dbReference type="GO" id="GO:0016746">
    <property type="term" value="F:acyltransferase activity"/>
    <property type="evidence" value="ECO:0007669"/>
    <property type="project" value="UniProtKB-KW"/>
</dbReference>
<keyword evidence="7 9" id="KW-0012">Acyltransferase</keyword>
<sequence length="182" mass="20246">MKKLLLLFSLFYCAPSFSALGCQGWASWFKPACERIHQIFTEGDGEIYLSGYAWHNRFTYSEEKLKTYNEAAWGGGLGKGLYDEKGNWHGVYSFAFLDSHKNVEPIAGYAYLKMFDVTENSKIGAGVSAFVTARPDIFQGIPFPGALPWLSLNYRKTALGITYIPGAQGAGNVLFLILKITM</sequence>
<evidence type="ECO:0000256" key="6">
    <source>
        <dbReference type="ARBA" id="ARBA00023237"/>
    </source>
</evidence>
<geneLocation type="plasmid" evidence="10 12">
    <name>8</name>
</geneLocation>
<dbReference type="STRING" id="45056.Lade_2160"/>
<dbReference type="Proteomes" id="UP000054859">
    <property type="component" value="Unassembled WGS sequence"/>
</dbReference>
<evidence type="ECO:0000256" key="3">
    <source>
        <dbReference type="ARBA" id="ARBA00022679"/>
    </source>
</evidence>
<dbReference type="InterPro" id="IPR011250">
    <property type="entry name" value="OMP/PagP_B-barrel"/>
</dbReference>
<reference evidence="9 11" key="1">
    <citation type="submission" date="2015-11" db="EMBL/GenBank/DDBJ databases">
        <title>Identification of large and diverse effector repertoires of 38 Legionella species.</title>
        <authorList>
            <person name="Burstein D."/>
            <person name="Amaro F."/>
            <person name="Zusman T."/>
            <person name="Lifshitz Z."/>
            <person name="Cohen O."/>
            <person name="Gilbert J.A."/>
            <person name="Pupko T."/>
            <person name="Shuman H.A."/>
            <person name="Segal G."/>
        </authorList>
    </citation>
    <scope>NUCLEOTIDE SEQUENCE [LARGE SCALE GENOMIC DNA]</scope>
    <source>
        <strain evidence="9 11">1762-AUS-E</strain>
    </source>
</reference>
<keyword evidence="11" id="KW-1185">Reference proteome</keyword>
<comment type="similarity">
    <text evidence="2">Belongs to the lipid A palmitoyltransferase family.</text>
</comment>
<keyword evidence="3 9" id="KW-0808">Transferase</keyword>
<dbReference type="PROSITE" id="PS51257">
    <property type="entry name" value="PROKAR_LIPOPROTEIN"/>
    <property type="match status" value="1"/>
</dbReference>
<keyword evidence="10" id="KW-0614">Plasmid</keyword>
<name>A0A0W0R1B9_9GAMM</name>
<dbReference type="GO" id="GO:0009279">
    <property type="term" value="C:cell outer membrane"/>
    <property type="evidence" value="ECO:0007669"/>
    <property type="project" value="UniProtKB-SubCell"/>
</dbReference>
<dbReference type="InterPro" id="IPR009746">
    <property type="entry name" value="LipidA_acyl_PagP"/>
</dbReference>
<evidence type="ECO:0000313" key="12">
    <source>
        <dbReference type="Proteomes" id="UP000281170"/>
    </source>
</evidence>
<gene>
    <name evidence="9" type="primary">pagP</name>
    <name evidence="9" type="ORF">Lade_2160</name>
    <name evidence="10" type="ORF">NCTC12735_00196</name>
</gene>
<evidence type="ECO:0000256" key="7">
    <source>
        <dbReference type="ARBA" id="ARBA00023315"/>
    </source>
</evidence>
<proteinExistence type="inferred from homology"/>